<dbReference type="InterPro" id="IPR012340">
    <property type="entry name" value="NA-bd_OB-fold"/>
</dbReference>
<dbReference type="OrthoDB" id="10256606at2759"/>
<feature type="domain" description="RNA polymerase III subunit Rpc25" evidence="8">
    <location>
        <begin position="83"/>
        <end position="245"/>
    </location>
</feature>
<dbReference type="InterPro" id="IPR013238">
    <property type="entry name" value="RNA_pol_III_Rbc25"/>
</dbReference>
<gene>
    <name evidence="9" type="ORF">FFLO_00348</name>
</gene>
<evidence type="ECO:0000256" key="2">
    <source>
        <dbReference type="ARBA" id="ARBA00009307"/>
    </source>
</evidence>
<proteinExistence type="inferred from homology"/>
<feature type="domain" description="RNA polymerase Rpb7-like N-terminal" evidence="7">
    <location>
        <begin position="9"/>
        <end position="64"/>
    </location>
</feature>
<comment type="similarity">
    <text evidence="2">Belongs to the eukaryotic RPB7/RPC8 RNA polymerase subunit family.</text>
</comment>
<dbReference type="PANTHER" id="PTHR12709">
    <property type="entry name" value="DNA-DIRECTED RNA POLYMERASE II, III"/>
    <property type="match status" value="1"/>
</dbReference>
<dbReference type="Gene3D" id="3.30.1490.120">
    <property type="entry name" value="RNA polymerase Rpb7-like, N-terminal domain"/>
    <property type="match status" value="1"/>
</dbReference>
<dbReference type="SUPFAM" id="SSF88798">
    <property type="entry name" value="N-terminal, heterodimerisation domain of RBP7 (RpoE)"/>
    <property type="match status" value="1"/>
</dbReference>
<organism evidence="9 10">
    <name type="scientific">Filobasidium floriforme</name>
    <dbReference type="NCBI Taxonomy" id="5210"/>
    <lineage>
        <taxon>Eukaryota</taxon>
        <taxon>Fungi</taxon>
        <taxon>Dikarya</taxon>
        <taxon>Basidiomycota</taxon>
        <taxon>Agaricomycotina</taxon>
        <taxon>Tremellomycetes</taxon>
        <taxon>Filobasidiales</taxon>
        <taxon>Filobasidiaceae</taxon>
        <taxon>Filobasidium</taxon>
    </lineage>
</organism>
<dbReference type="Pfam" id="PF03876">
    <property type="entry name" value="SHS2_Rpb7-N"/>
    <property type="match status" value="1"/>
</dbReference>
<name>A0A8K0NVR5_9TREE</name>
<dbReference type="Pfam" id="PF08292">
    <property type="entry name" value="RNA_pol_Rbc25"/>
    <property type="match status" value="1"/>
</dbReference>
<keyword evidence="4" id="KW-0804">Transcription</keyword>
<dbReference type="EMBL" id="JABELV010000004">
    <property type="protein sequence ID" value="KAG7575358.1"/>
    <property type="molecule type" value="Genomic_DNA"/>
</dbReference>
<feature type="region of interest" description="Disordered" evidence="6">
    <location>
        <begin position="238"/>
        <end position="266"/>
    </location>
</feature>
<keyword evidence="3" id="KW-0240">DNA-directed RNA polymerase</keyword>
<dbReference type="InterPro" id="IPR036898">
    <property type="entry name" value="RNA_pol_Rpb7-like_N_sf"/>
</dbReference>
<feature type="region of interest" description="Disordered" evidence="6">
    <location>
        <begin position="130"/>
        <end position="166"/>
    </location>
</feature>
<dbReference type="Gene3D" id="2.40.50.140">
    <property type="entry name" value="Nucleic acid-binding proteins"/>
    <property type="match status" value="1"/>
</dbReference>
<keyword evidence="5" id="KW-0539">Nucleus</keyword>
<evidence type="ECO:0000256" key="4">
    <source>
        <dbReference type="ARBA" id="ARBA00023163"/>
    </source>
</evidence>
<sequence>MFILSRIQDSIAVHPNAFGLEPEIAVKDAINVKYSNHLIPGIGLAVSVYDILTCTEGNVRYGDGLIWYKTIFRVVVFAPTVGEIVLGKIISSTAEHIRVSVEFFNDIYVPKANLPQISTFDPEAKSYFYQPQEEPEEEEEQPGENEEPKEPAQPADPFDQPSSERTYFETDSIVRFRVESLKWQELEPEPPNVKNRPPPMDPKTGLRIEPTPEEEALKKMQRERDAPFKVIAEMNDHGLGPISWWGAGQEEDGEGQDGMEEDVDME</sequence>
<comment type="caution">
    <text evidence="9">The sequence shown here is derived from an EMBL/GenBank/DDBJ whole genome shotgun (WGS) entry which is preliminary data.</text>
</comment>
<comment type="subcellular location">
    <subcellularLocation>
        <location evidence="1">Nucleus</location>
    </subcellularLocation>
</comment>
<evidence type="ECO:0000313" key="9">
    <source>
        <dbReference type="EMBL" id="KAG7575358.1"/>
    </source>
</evidence>
<dbReference type="PANTHER" id="PTHR12709:SF1">
    <property type="entry name" value="DNA-DIRECTED RNA POLYMERASE III SUBUNIT RPC8"/>
    <property type="match status" value="1"/>
</dbReference>
<evidence type="ECO:0000259" key="7">
    <source>
        <dbReference type="Pfam" id="PF03876"/>
    </source>
</evidence>
<evidence type="ECO:0000256" key="5">
    <source>
        <dbReference type="ARBA" id="ARBA00023242"/>
    </source>
</evidence>
<accession>A0A8K0NVR5</accession>
<dbReference type="GO" id="GO:0006384">
    <property type="term" value="P:transcription initiation at RNA polymerase III promoter"/>
    <property type="evidence" value="ECO:0007669"/>
    <property type="project" value="TreeGrafter"/>
</dbReference>
<evidence type="ECO:0000313" key="10">
    <source>
        <dbReference type="Proteomes" id="UP000812966"/>
    </source>
</evidence>
<evidence type="ECO:0000256" key="1">
    <source>
        <dbReference type="ARBA" id="ARBA00004123"/>
    </source>
</evidence>
<evidence type="ECO:0008006" key="11">
    <source>
        <dbReference type="Google" id="ProtNLM"/>
    </source>
</evidence>
<feature type="compositionally biased region" description="Acidic residues" evidence="6">
    <location>
        <begin position="249"/>
        <end position="266"/>
    </location>
</feature>
<dbReference type="CDD" id="cd04330">
    <property type="entry name" value="RNAP_III_Rpc25_N"/>
    <property type="match status" value="1"/>
</dbReference>
<reference evidence="9" key="1">
    <citation type="submission" date="2020-04" db="EMBL/GenBank/DDBJ databases">
        <title>Analysis of mating type loci in Filobasidium floriforme.</title>
        <authorList>
            <person name="Nowrousian M."/>
        </authorList>
    </citation>
    <scope>NUCLEOTIDE SEQUENCE</scope>
    <source>
        <strain evidence="9">CBS 6242</strain>
    </source>
</reference>
<feature type="compositionally biased region" description="Acidic residues" evidence="6">
    <location>
        <begin position="133"/>
        <end position="147"/>
    </location>
</feature>
<dbReference type="Proteomes" id="UP000812966">
    <property type="component" value="Unassembled WGS sequence"/>
</dbReference>
<dbReference type="GO" id="GO:0005666">
    <property type="term" value="C:RNA polymerase III complex"/>
    <property type="evidence" value="ECO:0007669"/>
    <property type="project" value="TreeGrafter"/>
</dbReference>
<keyword evidence="10" id="KW-1185">Reference proteome</keyword>
<evidence type="ECO:0000256" key="6">
    <source>
        <dbReference type="SAM" id="MobiDB-lite"/>
    </source>
</evidence>
<feature type="region of interest" description="Disordered" evidence="6">
    <location>
        <begin position="187"/>
        <end position="221"/>
    </location>
</feature>
<dbReference type="AlphaFoldDB" id="A0A8K0NVR5"/>
<dbReference type="InterPro" id="IPR045113">
    <property type="entry name" value="Rpb7-like"/>
</dbReference>
<evidence type="ECO:0000259" key="8">
    <source>
        <dbReference type="Pfam" id="PF08292"/>
    </source>
</evidence>
<evidence type="ECO:0000256" key="3">
    <source>
        <dbReference type="ARBA" id="ARBA00022478"/>
    </source>
</evidence>
<protein>
    <recommendedName>
        <fullName evidence="11">DNA-directed RNA polymerase III subunit RPC8</fullName>
    </recommendedName>
</protein>
<dbReference type="SUPFAM" id="SSF50249">
    <property type="entry name" value="Nucleic acid-binding proteins"/>
    <property type="match status" value="1"/>
</dbReference>
<dbReference type="InterPro" id="IPR005576">
    <property type="entry name" value="Rpb7-like_N"/>
</dbReference>